<comment type="caution">
    <text evidence="1">The sequence shown here is derived from an EMBL/GenBank/DDBJ whole genome shotgun (WGS) entry which is preliminary data.</text>
</comment>
<keyword evidence="2" id="KW-1185">Reference proteome</keyword>
<dbReference type="VEuPathDB" id="MicrosporidiaDB:M153_19070002144"/>
<reference evidence="1 2" key="1">
    <citation type="submission" date="2015-07" db="EMBL/GenBank/DDBJ databases">
        <title>The genome of Pseudoloma neurophilia, a relevant intracellular parasite of the zebrafish.</title>
        <authorList>
            <person name="Ndikumana S."/>
            <person name="Pelin A."/>
            <person name="Sanders J."/>
            <person name="Corradi N."/>
        </authorList>
    </citation>
    <scope>NUCLEOTIDE SEQUENCE [LARGE SCALE GENOMIC DNA]</scope>
    <source>
        <strain evidence="1 2">MK1</strain>
    </source>
</reference>
<dbReference type="EMBL" id="LGUB01000558">
    <property type="protein sequence ID" value="KRH92968.1"/>
    <property type="molecule type" value="Genomic_DNA"/>
</dbReference>
<evidence type="ECO:0000313" key="1">
    <source>
        <dbReference type="EMBL" id="KRH92968.1"/>
    </source>
</evidence>
<dbReference type="AlphaFoldDB" id="A0A0R0LUQ7"/>
<accession>A0A0R0LUQ7</accession>
<gene>
    <name evidence="1" type="ORF">M153_19070002144</name>
</gene>
<dbReference type="Proteomes" id="UP000051530">
    <property type="component" value="Unassembled WGS sequence"/>
</dbReference>
<sequence length="243" mass="28794">MKKNGEQTRNYILGRQKYLHFGGSARFPETKTERIEFKKINFDFLNALKPNLKQRLPEKGHPDEHEIMDCEKVKEIFHKKKKKIHTVLESGKEFRERTLQDVAEHPLMKWAVEELNNQSAEPRTFRIAFTIQNTLPKMLEKNYEKGEELPTAYTYNKNTNSLDKMPFDAHVSVFGHQFGEENNRDAYISYVTAYCRAKRKPPLDSYVWDPILKDSVKVKKDNQEKYHDYDYVNLIPYQSKKKG</sequence>
<evidence type="ECO:0000313" key="2">
    <source>
        <dbReference type="Proteomes" id="UP000051530"/>
    </source>
</evidence>
<proteinExistence type="predicted"/>
<organism evidence="1 2">
    <name type="scientific">Pseudoloma neurophilia</name>
    <dbReference type="NCBI Taxonomy" id="146866"/>
    <lineage>
        <taxon>Eukaryota</taxon>
        <taxon>Fungi</taxon>
        <taxon>Fungi incertae sedis</taxon>
        <taxon>Microsporidia</taxon>
        <taxon>Pseudoloma</taxon>
    </lineage>
</organism>
<name>A0A0R0LUQ7_9MICR</name>
<protein>
    <submittedName>
        <fullName evidence="1">Uncharacterized protein</fullName>
    </submittedName>
</protein>